<evidence type="ECO:0008006" key="4">
    <source>
        <dbReference type="Google" id="ProtNLM"/>
    </source>
</evidence>
<organism evidence="2 3">
    <name type="scientific">Rhizopus delemar (strain RA 99-880 / ATCC MYA-4621 / FGSC 9543 / NRRL 43880)</name>
    <name type="common">Mucormycosis agent</name>
    <name type="synonym">Rhizopus arrhizus var. delemar</name>
    <dbReference type="NCBI Taxonomy" id="246409"/>
    <lineage>
        <taxon>Eukaryota</taxon>
        <taxon>Fungi</taxon>
        <taxon>Fungi incertae sedis</taxon>
        <taxon>Mucoromycota</taxon>
        <taxon>Mucoromycotina</taxon>
        <taxon>Mucoromycetes</taxon>
        <taxon>Mucorales</taxon>
        <taxon>Mucorineae</taxon>
        <taxon>Rhizopodaceae</taxon>
        <taxon>Rhizopus</taxon>
    </lineage>
</organism>
<dbReference type="Proteomes" id="UP000009138">
    <property type="component" value="Unassembled WGS sequence"/>
</dbReference>
<evidence type="ECO:0000256" key="1">
    <source>
        <dbReference type="SAM" id="SignalP"/>
    </source>
</evidence>
<gene>
    <name evidence="2" type="ORF">RO3G_14519</name>
</gene>
<dbReference type="EMBL" id="CH476745">
    <property type="protein sequence ID" value="EIE89808.1"/>
    <property type="molecule type" value="Genomic_DNA"/>
</dbReference>
<reference evidence="2 3" key="1">
    <citation type="journal article" date="2009" name="PLoS Genet.">
        <title>Genomic analysis of the basal lineage fungus Rhizopus oryzae reveals a whole-genome duplication.</title>
        <authorList>
            <person name="Ma L.-J."/>
            <person name="Ibrahim A.S."/>
            <person name="Skory C."/>
            <person name="Grabherr M.G."/>
            <person name="Burger G."/>
            <person name="Butler M."/>
            <person name="Elias M."/>
            <person name="Idnurm A."/>
            <person name="Lang B.F."/>
            <person name="Sone T."/>
            <person name="Abe A."/>
            <person name="Calvo S.E."/>
            <person name="Corrochano L.M."/>
            <person name="Engels R."/>
            <person name="Fu J."/>
            <person name="Hansberg W."/>
            <person name="Kim J.-M."/>
            <person name="Kodira C.D."/>
            <person name="Koehrsen M.J."/>
            <person name="Liu B."/>
            <person name="Miranda-Saavedra D."/>
            <person name="O'Leary S."/>
            <person name="Ortiz-Castellanos L."/>
            <person name="Poulter R."/>
            <person name="Rodriguez-Romero J."/>
            <person name="Ruiz-Herrera J."/>
            <person name="Shen Y.-Q."/>
            <person name="Zeng Q."/>
            <person name="Galagan J."/>
            <person name="Birren B.W."/>
            <person name="Cuomo C.A."/>
            <person name="Wickes B.L."/>
        </authorList>
    </citation>
    <scope>NUCLEOTIDE SEQUENCE [LARGE SCALE GENOMIC DNA]</scope>
    <source>
        <strain evidence="3">RA 99-880 / ATCC MYA-4621 / FGSC 9543 / NRRL 43880</strain>
    </source>
</reference>
<sequence length="126" mass="13538">MIFFALLFVFVLFFSAVCAASLFALVEEETSRGVVGALAIPVPAVPAVPVAAVLFTVVAGHAVDQVVPVWTALDDAAHPANDDQVVPTLFQQQVGYNDDQVVPLWFQQPELPSESDEEDQAVPNFV</sequence>
<dbReference type="RefSeq" id="XP_067525204.1">
    <property type="nucleotide sequence ID" value="XM_067669103.1"/>
</dbReference>
<protein>
    <recommendedName>
        <fullName evidence="4">Secreted protein</fullName>
    </recommendedName>
</protein>
<dbReference type="VEuPathDB" id="FungiDB:RO3G_14519"/>
<evidence type="ECO:0000313" key="3">
    <source>
        <dbReference type="Proteomes" id="UP000009138"/>
    </source>
</evidence>
<keyword evidence="1" id="KW-0732">Signal</keyword>
<name>I1CMX8_RHIO9</name>
<dbReference type="GeneID" id="93621484"/>
<feature type="chain" id="PRO_5003638199" description="Secreted protein" evidence="1">
    <location>
        <begin position="20"/>
        <end position="126"/>
    </location>
</feature>
<evidence type="ECO:0000313" key="2">
    <source>
        <dbReference type="EMBL" id="EIE89808.1"/>
    </source>
</evidence>
<dbReference type="InParanoid" id="I1CMX8"/>
<feature type="signal peptide" evidence="1">
    <location>
        <begin position="1"/>
        <end position="19"/>
    </location>
</feature>
<keyword evidence="3" id="KW-1185">Reference proteome</keyword>
<proteinExistence type="predicted"/>
<accession>I1CMX8</accession>
<dbReference type="AlphaFoldDB" id="I1CMX8"/>